<protein>
    <submittedName>
        <fullName evidence="3">Restriction endonuclease</fullName>
    </submittedName>
</protein>
<dbReference type="eggNOG" id="ENOG5033Y97">
    <property type="taxonomic scope" value="Bacteria"/>
</dbReference>
<dbReference type="GO" id="GO:0003677">
    <property type="term" value="F:DNA binding"/>
    <property type="evidence" value="ECO:0007669"/>
    <property type="project" value="InterPro"/>
</dbReference>
<keyword evidence="1" id="KW-1133">Transmembrane helix</keyword>
<dbReference type="Pfam" id="PF04471">
    <property type="entry name" value="Mrr_cat"/>
    <property type="match status" value="1"/>
</dbReference>
<keyword evidence="1" id="KW-0812">Transmembrane</keyword>
<feature type="transmembrane region" description="Helical" evidence="1">
    <location>
        <begin position="128"/>
        <end position="151"/>
    </location>
</feature>
<reference evidence="3 4" key="1">
    <citation type="submission" date="2007-08" db="EMBL/GenBank/DDBJ databases">
        <title>Complete sequence of Roseiflexus castenholzii DSM 13941.</title>
        <authorList>
            <consortium name="US DOE Joint Genome Institute"/>
            <person name="Copeland A."/>
            <person name="Lucas S."/>
            <person name="Lapidus A."/>
            <person name="Barry K."/>
            <person name="Glavina del Rio T."/>
            <person name="Dalin E."/>
            <person name="Tice H."/>
            <person name="Pitluck S."/>
            <person name="Thompson L.S."/>
            <person name="Brettin T."/>
            <person name="Bruce D."/>
            <person name="Detter J.C."/>
            <person name="Han C."/>
            <person name="Tapia R."/>
            <person name="Schmutz J."/>
            <person name="Larimer F."/>
            <person name="Land M."/>
            <person name="Hauser L."/>
            <person name="Kyrpides N."/>
            <person name="Mikhailova N."/>
            <person name="Bryant D.A."/>
            <person name="Hanada S."/>
            <person name="Tsukatani Y."/>
            <person name="Richardson P."/>
        </authorList>
    </citation>
    <scope>NUCLEOTIDE SEQUENCE [LARGE SCALE GENOMIC DNA]</scope>
    <source>
        <strain evidence="4">DSM 13941 / HLO8</strain>
    </source>
</reference>
<accession>A7NP09</accession>
<dbReference type="SUPFAM" id="SSF52980">
    <property type="entry name" value="Restriction endonuclease-like"/>
    <property type="match status" value="1"/>
</dbReference>
<dbReference type="OrthoDB" id="150813at2"/>
<dbReference type="RefSeq" id="WP_012121728.1">
    <property type="nucleotide sequence ID" value="NC_009767.1"/>
</dbReference>
<keyword evidence="3" id="KW-0540">Nuclease</keyword>
<evidence type="ECO:0000313" key="4">
    <source>
        <dbReference type="Proteomes" id="UP000000263"/>
    </source>
</evidence>
<evidence type="ECO:0000256" key="1">
    <source>
        <dbReference type="SAM" id="Phobius"/>
    </source>
</evidence>
<dbReference type="GO" id="GO:0004519">
    <property type="term" value="F:endonuclease activity"/>
    <property type="evidence" value="ECO:0007669"/>
    <property type="project" value="UniProtKB-KW"/>
</dbReference>
<dbReference type="HOGENOM" id="CLU_929686_0_0_0"/>
<dbReference type="InterPro" id="IPR011856">
    <property type="entry name" value="tRNA_endonuc-like_dom_sf"/>
</dbReference>
<dbReference type="AlphaFoldDB" id="A7NP09"/>
<dbReference type="InterPro" id="IPR007560">
    <property type="entry name" value="Restrct_endonuc_IV_Mrr"/>
</dbReference>
<feature type="transmembrane region" description="Helical" evidence="1">
    <location>
        <begin position="60"/>
        <end position="78"/>
    </location>
</feature>
<sequence>MSIDVSDQPQTTPQEERRANPVARFFGEIRAGLREIRWIIVLLYAIAGGLLMPLSLTAGGIAGFLAGIVPVGVGLLLARNVPGHYALHGFLTGALASVVAAGMLWYFIFQTQFGVSGAGMVEPGTPPWDAWLVLSGFFGFSLIVFCTFGASTAGRIEERNRALRDEIKQRGGALERPSAIREPDDIRGLSLPQLGYYVNNLFKKQGFTFKDYRFLHKDKYLDIWLEYKDEPWHLRLSVADKVAPGAIESLLQEMKREGCTKGVVITSTEFTPAAIKAAKDRPVALIDGATLYQIAEK</sequence>
<dbReference type="InterPro" id="IPR011335">
    <property type="entry name" value="Restrct_endonuc-II-like"/>
</dbReference>
<feature type="transmembrane region" description="Helical" evidence="1">
    <location>
        <begin position="36"/>
        <end position="54"/>
    </location>
</feature>
<keyword evidence="1" id="KW-0472">Membrane</keyword>
<evidence type="ECO:0000259" key="2">
    <source>
        <dbReference type="Pfam" id="PF04471"/>
    </source>
</evidence>
<keyword evidence="4" id="KW-1185">Reference proteome</keyword>
<dbReference type="GO" id="GO:0009307">
    <property type="term" value="P:DNA restriction-modification system"/>
    <property type="evidence" value="ECO:0007669"/>
    <property type="project" value="InterPro"/>
</dbReference>
<feature type="transmembrane region" description="Helical" evidence="1">
    <location>
        <begin position="85"/>
        <end position="108"/>
    </location>
</feature>
<name>A7NP09_ROSCS</name>
<organism evidence="3 4">
    <name type="scientific">Roseiflexus castenholzii (strain DSM 13941 / HLO8)</name>
    <dbReference type="NCBI Taxonomy" id="383372"/>
    <lineage>
        <taxon>Bacteria</taxon>
        <taxon>Bacillati</taxon>
        <taxon>Chloroflexota</taxon>
        <taxon>Chloroflexia</taxon>
        <taxon>Chloroflexales</taxon>
        <taxon>Roseiflexineae</taxon>
        <taxon>Roseiflexaceae</taxon>
        <taxon>Roseiflexus</taxon>
    </lineage>
</organism>
<gene>
    <name evidence="3" type="ordered locus">Rcas_3252</name>
</gene>
<dbReference type="Proteomes" id="UP000000263">
    <property type="component" value="Chromosome"/>
</dbReference>
<keyword evidence="3" id="KW-0255">Endonuclease</keyword>
<keyword evidence="3" id="KW-0378">Hydrolase</keyword>
<evidence type="ECO:0000313" key="3">
    <source>
        <dbReference type="EMBL" id="ABU59304.1"/>
    </source>
</evidence>
<dbReference type="EMBL" id="CP000804">
    <property type="protein sequence ID" value="ABU59304.1"/>
    <property type="molecule type" value="Genomic_DNA"/>
</dbReference>
<dbReference type="KEGG" id="rca:Rcas_3252"/>
<feature type="domain" description="Restriction endonuclease type IV Mrr" evidence="2">
    <location>
        <begin position="188"/>
        <end position="293"/>
    </location>
</feature>
<proteinExistence type="predicted"/>
<dbReference type="STRING" id="383372.Rcas_3252"/>
<dbReference type="Gene3D" id="3.40.1350.10">
    <property type="match status" value="1"/>
</dbReference>